<dbReference type="Pfam" id="PF13639">
    <property type="entry name" value="zf-RING_2"/>
    <property type="match status" value="1"/>
</dbReference>
<dbReference type="eggNOG" id="KOG0800">
    <property type="taxonomic scope" value="Eukaryota"/>
</dbReference>
<dbReference type="InterPro" id="IPR013083">
    <property type="entry name" value="Znf_RING/FYVE/PHD"/>
</dbReference>
<dbReference type="InParanoid" id="G0V7D8"/>
<comment type="pathway">
    <text evidence="2">Protein modification; protein ubiquitination.</text>
</comment>
<dbReference type="GO" id="GO:0016020">
    <property type="term" value="C:membrane"/>
    <property type="evidence" value="ECO:0007669"/>
    <property type="project" value="UniProtKB-SubCell"/>
</dbReference>
<evidence type="ECO:0000256" key="6">
    <source>
        <dbReference type="ARBA" id="ARBA00022771"/>
    </source>
</evidence>
<dbReference type="HOGENOM" id="CLU_076142_1_2_1"/>
<reference evidence="13 14" key="1">
    <citation type="journal article" date="2011" name="Proc. Natl. Acad. Sci. U.S.A.">
        <title>Evolutionary erosion of yeast sex chromosomes by mating-type switching accidents.</title>
        <authorList>
            <person name="Gordon J.L."/>
            <person name="Armisen D."/>
            <person name="Proux-Wera E."/>
            <person name="Oheigeartaigh S.S."/>
            <person name="Byrne K.P."/>
            <person name="Wolfe K.H."/>
        </authorList>
    </citation>
    <scope>NUCLEOTIDE SEQUENCE [LARGE SCALE GENOMIC DNA]</scope>
    <source>
        <strain evidence="14">ATCC 76901 / BCRC 22586 / CBS 4309 / NBRC 1992 / NRRL Y-12630</strain>
    </source>
</reference>
<evidence type="ECO:0000256" key="9">
    <source>
        <dbReference type="ARBA" id="ARBA00022989"/>
    </source>
</evidence>
<dbReference type="FunCoup" id="G0V7D8">
    <property type="interactions" value="17"/>
</dbReference>
<dbReference type="Proteomes" id="UP000001640">
    <property type="component" value="Chromosome 1"/>
</dbReference>
<evidence type="ECO:0000256" key="4">
    <source>
        <dbReference type="ARBA" id="ARBA00022692"/>
    </source>
</evidence>
<keyword evidence="5" id="KW-0479">Metal-binding</keyword>
<evidence type="ECO:0000256" key="5">
    <source>
        <dbReference type="ARBA" id="ARBA00022723"/>
    </source>
</evidence>
<evidence type="ECO:0000256" key="7">
    <source>
        <dbReference type="ARBA" id="ARBA00022786"/>
    </source>
</evidence>
<comment type="subcellular location">
    <subcellularLocation>
        <location evidence="1">Membrane</location>
        <topology evidence="1">Single-pass membrane protein</topology>
    </subcellularLocation>
</comment>
<keyword evidence="10" id="KW-0472">Membrane</keyword>
<dbReference type="SUPFAM" id="SSF57850">
    <property type="entry name" value="RING/U-box"/>
    <property type="match status" value="1"/>
</dbReference>
<keyword evidence="4" id="KW-0812">Transmembrane</keyword>
<dbReference type="STRING" id="1064592.G0V7D8"/>
<dbReference type="OrthoDB" id="8062037at2759"/>
<dbReference type="GO" id="GO:0016740">
    <property type="term" value="F:transferase activity"/>
    <property type="evidence" value="ECO:0007669"/>
    <property type="project" value="UniProtKB-KW"/>
</dbReference>
<dbReference type="OMA" id="EEDWGMY"/>
<keyword evidence="6 11" id="KW-0863">Zinc-finger</keyword>
<dbReference type="EMBL" id="HE576752">
    <property type="protein sequence ID" value="CCC67386.1"/>
    <property type="molecule type" value="Genomic_DNA"/>
</dbReference>
<evidence type="ECO:0000313" key="13">
    <source>
        <dbReference type="EMBL" id="CCC67386.1"/>
    </source>
</evidence>
<dbReference type="GO" id="GO:0008270">
    <property type="term" value="F:zinc ion binding"/>
    <property type="evidence" value="ECO:0007669"/>
    <property type="project" value="UniProtKB-KW"/>
</dbReference>
<evidence type="ECO:0000256" key="3">
    <source>
        <dbReference type="ARBA" id="ARBA00022679"/>
    </source>
</evidence>
<evidence type="ECO:0000256" key="11">
    <source>
        <dbReference type="PROSITE-ProRule" id="PRU00175"/>
    </source>
</evidence>
<sequence length="118" mass="13926">MLQLLSQIIPENLQEEWFEQMDEKNKKHCSEEFIASLPRVKSKHKNDECPICCCKFSEDKYPLIVELPRCNHRFDLECISVWLSKSVTCPLCRDNVLEHKLNIDTSKTEFEEGWGMYG</sequence>
<evidence type="ECO:0000256" key="10">
    <source>
        <dbReference type="ARBA" id="ARBA00023136"/>
    </source>
</evidence>
<dbReference type="PANTHER" id="PTHR45768">
    <property type="entry name" value="E3 UBIQUITIN-PROTEIN LIGASE RNF13-LIKE"/>
    <property type="match status" value="1"/>
</dbReference>
<dbReference type="AlphaFoldDB" id="G0V7D8"/>
<gene>
    <name evidence="13" type="primary">NCAS0A08280</name>
    <name evidence="13" type="ordered locus">NCAS_0A08280</name>
</gene>
<proteinExistence type="predicted"/>
<keyword evidence="14" id="KW-1185">Reference proteome</keyword>
<dbReference type="InterPro" id="IPR001841">
    <property type="entry name" value="Znf_RING"/>
</dbReference>
<organism evidence="13 14">
    <name type="scientific">Naumovozyma castellii</name>
    <name type="common">Yeast</name>
    <name type="synonym">Saccharomyces castellii</name>
    <dbReference type="NCBI Taxonomy" id="27288"/>
    <lineage>
        <taxon>Eukaryota</taxon>
        <taxon>Fungi</taxon>
        <taxon>Dikarya</taxon>
        <taxon>Ascomycota</taxon>
        <taxon>Saccharomycotina</taxon>
        <taxon>Saccharomycetes</taxon>
        <taxon>Saccharomycetales</taxon>
        <taxon>Saccharomycetaceae</taxon>
        <taxon>Naumovozyma</taxon>
    </lineage>
</organism>
<protein>
    <recommendedName>
        <fullName evidence="12">RING-type domain-containing protein</fullName>
    </recommendedName>
</protein>
<dbReference type="PROSITE" id="PS50089">
    <property type="entry name" value="ZF_RING_2"/>
    <property type="match status" value="1"/>
</dbReference>
<name>G0V7D8_NAUCA</name>
<evidence type="ECO:0000256" key="1">
    <source>
        <dbReference type="ARBA" id="ARBA00004167"/>
    </source>
</evidence>
<reference key="2">
    <citation type="submission" date="2011-08" db="EMBL/GenBank/DDBJ databases">
        <title>Genome sequence of Naumovozyma castellii.</title>
        <authorList>
            <person name="Gordon J.L."/>
            <person name="Armisen D."/>
            <person name="Proux-Wera E."/>
            <person name="OhEigeartaigh S.S."/>
            <person name="Byrne K.P."/>
            <person name="Wolfe K.H."/>
        </authorList>
    </citation>
    <scope>NUCLEOTIDE SEQUENCE</scope>
    <source>
        <strain>Type strain:CBS 4309</strain>
    </source>
</reference>
<dbReference type="PANTHER" id="PTHR45768:SF18">
    <property type="entry name" value="RING-H2 FINGER PROTEIN ATL47-RELATED"/>
    <property type="match status" value="1"/>
</dbReference>
<evidence type="ECO:0000313" key="14">
    <source>
        <dbReference type="Proteomes" id="UP000001640"/>
    </source>
</evidence>
<evidence type="ECO:0000256" key="2">
    <source>
        <dbReference type="ARBA" id="ARBA00004906"/>
    </source>
</evidence>
<dbReference type="Gene3D" id="3.30.40.10">
    <property type="entry name" value="Zinc/RING finger domain, C3HC4 (zinc finger)"/>
    <property type="match status" value="1"/>
</dbReference>
<evidence type="ECO:0000259" key="12">
    <source>
        <dbReference type="PROSITE" id="PS50089"/>
    </source>
</evidence>
<keyword evidence="3" id="KW-0808">Transferase</keyword>
<accession>G0V7D8</accession>
<keyword evidence="7" id="KW-0833">Ubl conjugation pathway</keyword>
<dbReference type="RefSeq" id="XP_003673767.1">
    <property type="nucleotide sequence ID" value="XM_003673719.1"/>
</dbReference>
<keyword evidence="8" id="KW-0862">Zinc</keyword>
<dbReference type="SMART" id="SM00184">
    <property type="entry name" value="RING"/>
    <property type="match status" value="1"/>
</dbReference>
<dbReference type="GeneID" id="96900865"/>
<dbReference type="KEGG" id="ncs:NCAS_0A08280"/>
<evidence type="ECO:0000256" key="8">
    <source>
        <dbReference type="ARBA" id="ARBA00022833"/>
    </source>
</evidence>
<feature type="domain" description="RING-type" evidence="12">
    <location>
        <begin position="49"/>
        <end position="93"/>
    </location>
</feature>
<keyword evidence="9" id="KW-1133">Transmembrane helix</keyword>